<dbReference type="EMBL" id="JAACJN010000034">
    <property type="protein sequence ID" value="KAF5387258.1"/>
    <property type="molecule type" value="Genomic_DNA"/>
</dbReference>
<dbReference type="AlphaFoldDB" id="A0A8H5HPV3"/>
<evidence type="ECO:0000313" key="4">
    <source>
        <dbReference type="Proteomes" id="UP000518752"/>
    </source>
</evidence>
<keyword evidence="1" id="KW-0175">Coiled coil</keyword>
<evidence type="ECO:0000256" key="2">
    <source>
        <dbReference type="SAM" id="SignalP"/>
    </source>
</evidence>
<organism evidence="3 4">
    <name type="scientific">Collybiopsis confluens</name>
    <dbReference type="NCBI Taxonomy" id="2823264"/>
    <lineage>
        <taxon>Eukaryota</taxon>
        <taxon>Fungi</taxon>
        <taxon>Dikarya</taxon>
        <taxon>Basidiomycota</taxon>
        <taxon>Agaricomycotina</taxon>
        <taxon>Agaricomycetes</taxon>
        <taxon>Agaricomycetidae</taxon>
        <taxon>Agaricales</taxon>
        <taxon>Marasmiineae</taxon>
        <taxon>Omphalotaceae</taxon>
        <taxon>Collybiopsis</taxon>
    </lineage>
</organism>
<gene>
    <name evidence="3" type="ORF">D9757_006896</name>
</gene>
<evidence type="ECO:0000313" key="3">
    <source>
        <dbReference type="EMBL" id="KAF5387258.1"/>
    </source>
</evidence>
<name>A0A8H5HPV3_9AGAR</name>
<proteinExistence type="predicted"/>
<evidence type="ECO:0000256" key="1">
    <source>
        <dbReference type="SAM" id="Coils"/>
    </source>
</evidence>
<feature type="chain" id="PRO_5034897836" evidence="2">
    <location>
        <begin position="27"/>
        <end position="140"/>
    </location>
</feature>
<keyword evidence="4" id="KW-1185">Reference proteome</keyword>
<sequence>MTNILALLQRLILATSLIDHIPQTSATSTRWSEPSPARILLIWGINGPGNQSRGLRHMPSIQLELHHVLLRLFSIPRVDVDLDALYSRMRFEFGSSAGDSESVEENIAMCDKDYEDYTVEIARLESQVVFLRAQQKQTRH</sequence>
<feature type="coiled-coil region" evidence="1">
    <location>
        <begin position="107"/>
        <end position="134"/>
    </location>
</feature>
<reference evidence="3 4" key="1">
    <citation type="journal article" date="2020" name="ISME J.">
        <title>Uncovering the hidden diversity of litter-decomposition mechanisms in mushroom-forming fungi.</title>
        <authorList>
            <person name="Floudas D."/>
            <person name="Bentzer J."/>
            <person name="Ahren D."/>
            <person name="Johansson T."/>
            <person name="Persson P."/>
            <person name="Tunlid A."/>
        </authorList>
    </citation>
    <scope>NUCLEOTIDE SEQUENCE [LARGE SCALE GENOMIC DNA]</scope>
    <source>
        <strain evidence="3 4">CBS 406.79</strain>
    </source>
</reference>
<protein>
    <submittedName>
        <fullName evidence="3">Uncharacterized protein</fullName>
    </submittedName>
</protein>
<feature type="signal peptide" evidence="2">
    <location>
        <begin position="1"/>
        <end position="26"/>
    </location>
</feature>
<keyword evidence="2" id="KW-0732">Signal</keyword>
<accession>A0A8H5HPV3</accession>
<comment type="caution">
    <text evidence="3">The sequence shown here is derived from an EMBL/GenBank/DDBJ whole genome shotgun (WGS) entry which is preliminary data.</text>
</comment>
<dbReference type="Proteomes" id="UP000518752">
    <property type="component" value="Unassembled WGS sequence"/>
</dbReference>